<feature type="transmembrane region" description="Helical" evidence="1">
    <location>
        <begin position="15"/>
        <end position="32"/>
    </location>
</feature>
<dbReference type="EMBL" id="CABFNS010000149">
    <property type="protein sequence ID" value="VUC20453.1"/>
    <property type="molecule type" value="Genomic_DNA"/>
</dbReference>
<evidence type="ECO:0000256" key="1">
    <source>
        <dbReference type="SAM" id="Phobius"/>
    </source>
</evidence>
<dbReference type="Proteomes" id="UP000766486">
    <property type="component" value="Unassembled WGS sequence"/>
</dbReference>
<accession>A0ABY6TR69</accession>
<reference evidence="2 3" key="1">
    <citation type="submission" date="2019-06" db="EMBL/GenBank/DDBJ databases">
        <authorList>
            <person name="Broberg M."/>
        </authorList>
    </citation>
    <scope>NUCLEOTIDE SEQUENCE [LARGE SCALE GENOMIC DNA]</scope>
</reference>
<sequence length="156" mass="17493">MTSQVDKVGVNEVKVISVTLLALLSVGLRLISRRLKHQRLWWDDCMAMFSNGIAWYMVCVGFIFAMDGHGMGIYADLVHSKNVVIFTYSNLDLAYTLASMVEWMAIEMSARIFSANLPTLSDEVVTVSEEFGVEPTHGVRPRDASDTEYLEDIQGH</sequence>
<evidence type="ECO:0000313" key="2">
    <source>
        <dbReference type="EMBL" id="VUC20453.1"/>
    </source>
</evidence>
<keyword evidence="1" id="KW-1133">Transmembrane helix</keyword>
<gene>
    <name evidence="2" type="ORF">CLO192961_LOCUS22768</name>
</gene>
<comment type="caution">
    <text evidence="2">The sequence shown here is derived from an EMBL/GenBank/DDBJ whole genome shotgun (WGS) entry which is preliminary data.</text>
</comment>
<organism evidence="2 3">
    <name type="scientific">Bionectria ochroleuca</name>
    <name type="common">Gliocladium roseum</name>
    <dbReference type="NCBI Taxonomy" id="29856"/>
    <lineage>
        <taxon>Eukaryota</taxon>
        <taxon>Fungi</taxon>
        <taxon>Dikarya</taxon>
        <taxon>Ascomycota</taxon>
        <taxon>Pezizomycotina</taxon>
        <taxon>Sordariomycetes</taxon>
        <taxon>Hypocreomycetidae</taxon>
        <taxon>Hypocreales</taxon>
        <taxon>Bionectriaceae</taxon>
        <taxon>Clonostachys</taxon>
    </lineage>
</organism>
<feature type="transmembrane region" description="Helical" evidence="1">
    <location>
        <begin position="85"/>
        <end position="106"/>
    </location>
</feature>
<proteinExistence type="predicted"/>
<feature type="non-terminal residue" evidence="2">
    <location>
        <position position="156"/>
    </location>
</feature>
<keyword evidence="1" id="KW-0472">Membrane</keyword>
<feature type="transmembrane region" description="Helical" evidence="1">
    <location>
        <begin position="53"/>
        <end position="73"/>
    </location>
</feature>
<name>A0ABY6TR69_BIOOC</name>
<evidence type="ECO:0000313" key="3">
    <source>
        <dbReference type="Proteomes" id="UP000766486"/>
    </source>
</evidence>
<protein>
    <submittedName>
        <fullName evidence="2">Uncharacterized protein</fullName>
    </submittedName>
</protein>
<keyword evidence="1" id="KW-0812">Transmembrane</keyword>
<keyword evidence="3" id="KW-1185">Reference proteome</keyword>